<evidence type="ECO:0000313" key="1">
    <source>
        <dbReference type="EMBL" id="PYF09650.1"/>
    </source>
</evidence>
<evidence type="ECO:0008006" key="3">
    <source>
        <dbReference type="Google" id="ProtNLM"/>
    </source>
</evidence>
<keyword evidence="2" id="KW-1185">Reference proteome</keyword>
<reference evidence="1 2" key="1">
    <citation type="submission" date="2018-06" db="EMBL/GenBank/DDBJ databases">
        <title>Genomic Encyclopedia of Type Strains, Phase III (KMG-III): the genomes of soil and plant-associated and newly described type strains.</title>
        <authorList>
            <person name="Whitman W."/>
        </authorList>
    </citation>
    <scope>NUCLEOTIDE SEQUENCE [LARGE SCALE GENOMIC DNA]</scope>
    <source>
        <strain evidence="1 2">JA737</strain>
    </source>
</reference>
<dbReference type="RefSeq" id="WP_110805769.1">
    <property type="nucleotide sequence ID" value="NZ_QJTK01000007.1"/>
</dbReference>
<sequence length="209" mass="23140">MKMLRKFWRNETGSIPIEGIYASLLLLGWLAVAFQISDAFRTRLLASQASYAVGDLISREQNAIGPTYVTGLKKVFDFITHVPNSNYTWMRVTLVSCSAVSNTDNCDGTTKIFSLVSSYSTAESNGIHKHTQATINLDADRIPVMAAGDMAVIVETSMRYYPIFGIGDRAFRTGGSTAFTTMGLSERLRFSNFVVTRPRGPRTVWDDAK</sequence>
<accession>A0A318U5G3</accession>
<evidence type="ECO:0000313" key="2">
    <source>
        <dbReference type="Proteomes" id="UP000247727"/>
    </source>
</evidence>
<comment type="caution">
    <text evidence="1">The sequence shown here is derived from an EMBL/GenBank/DDBJ whole genome shotgun (WGS) entry which is preliminary data.</text>
</comment>
<dbReference type="EMBL" id="QJTK01000007">
    <property type="protein sequence ID" value="PYF09650.1"/>
    <property type="molecule type" value="Genomic_DNA"/>
</dbReference>
<proteinExistence type="predicted"/>
<organism evidence="1 2">
    <name type="scientific">Rhodobacter viridis</name>
    <dbReference type="NCBI Taxonomy" id="1054202"/>
    <lineage>
        <taxon>Bacteria</taxon>
        <taxon>Pseudomonadati</taxon>
        <taxon>Pseudomonadota</taxon>
        <taxon>Alphaproteobacteria</taxon>
        <taxon>Rhodobacterales</taxon>
        <taxon>Rhodobacter group</taxon>
        <taxon>Rhodobacter</taxon>
    </lineage>
</organism>
<name>A0A318U5G3_9RHOB</name>
<gene>
    <name evidence="1" type="ORF">C8J30_10720</name>
</gene>
<dbReference type="Proteomes" id="UP000247727">
    <property type="component" value="Unassembled WGS sequence"/>
</dbReference>
<dbReference type="AlphaFoldDB" id="A0A318U5G3"/>
<protein>
    <recommendedName>
        <fullName evidence="3">Flp pilus assembly protein TadG</fullName>
    </recommendedName>
</protein>